<evidence type="ECO:0000256" key="1">
    <source>
        <dbReference type="SAM" id="MobiDB-lite"/>
    </source>
</evidence>
<sequence>MSPAHQSPQRLVHSAWSASRTHPCPAPGEPCTSPRPPRSWRAQRRPPGAGRRPWPCPWPGSSRRRPGRRAWRCRSPWPAWRRRGTRSCRRRRSRRRAGSWS</sequence>
<organism evidence="2">
    <name type="scientific">Arundo donax</name>
    <name type="common">Giant reed</name>
    <name type="synonym">Donax arundinaceus</name>
    <dbReference type="NCBI Taxonomy" id="35708"/>
    <lineage>
        <taxon>Eukaryota</taxon>
        <taxon>Viridiplantae</taxon>
        <taxon>Streptophyta</taxon>
        <taxon>Embryophyta</taxon>
        <taxon>Tracheophyta</taxon>
        <taxon>Spermatophyta</taxon>
        <taxon>Magnoliopsida</taxon>
        <taxon>Liliopsida</taxon>
        <taxon>Poales</taxon>
        <taxon>Poaceae</taxon>
        <taxon>PACMAD clade</taxon>
        <taxon>Arundinoideae</taxon>
        <taxon>Arundineae</taxon>
        <taxon>Arundo</taxon>
    </lineage>
</organism>
<feature type="compositionally biased region" description="Basic residues" evidence="1">
    <location>
        <begin position="80"/>
        <end position="101"/>
    </location>
</feature>
<feature type="compositionally biased region" description="Pro residues" evidence="1">
    <location>
        <begin position="24"/>
        <end position="37"/>
    </location>
</feature>
<feature type="compositionally biased region" description="Basic residues" evidence="1">
    <location>
        <begin position="62"/>
        <end position="72"/>
    </location>
</feature>
<evidence type="ECO:0000313" key="2">
    <source>
        <dbReference type="EMBL" id="JAE26357.1"/>
    </source>
</evidence>
<feature type="region of interest" description="Disordered" evidence="1">
    <location>
        <begin position="1"/>
        <end position="101"/>
    </location>
</feature>
<protein>
    <submittedName>
        <fullName evidence="2">Uncharacterized protein</fullName>
    </submittedName>
</protein>
<proteinExistence type="predicted"/>
<dbReference type="AlphaFoldDB" id="A0A0A9GPF0"/>
<reference evidence="2" key="1">
    <citation type="submission" date="2014-09" db="EMBL/GenBank/DDBJ databases">
        <authorList>
            <person name="Magalhaes I.L.F."/>
            <person name="Oliveira U."/>
            <person name="Santos F.R."/>
            <person name="Vidigal T.H.D.A."/>
            <person name="Brescovit A.D."/>
            <person name="Santos A.J."/>
        </authorList>
    </citation>
    <scope>NUCLEOTIDE SEQUENCE</scope>
    <source>
        <tissue evidence="2">Shoot tissue taken approximately 20 cm above the soil surface</tissue>
    </source>
</reference>
<name>A0A0A9GPF0_ARUDO</name>
<dbReference type="EMBL" id="GBRH01171539">
    <property type="protein sequence ID" value="JAE26357.1"/>
    <property type="molecule type" value="Transcribed_RNA"/>
</dbReference>
<accession>A0A0A9GPF0</accession>
<reference evidence="2" key="2">
    <citation type="journal article" date="2015" name="Data Brief">
        <title>Shoot transcriptome of the giant reed, Arundo donax.</title>
        <authorList>
            <person name="Barrero R.A."/>
            <person name="Guerrero F.D."/>
            <person name="Moolhuijzen P."/>
            <person name="Goolsby J.A."/>
            <person name="Tidwell J."/>
            <person name="Bellgard S.E."/>
            <person name="Bellgard M.I."/>
        </authorList>
    </citation>
    <scope>NUCLEOTIDE SEQUENCE</scope>
    <source>
        <tissue evidence="2">Shoot tissue taken approximately 20 cm above the soil surface</tissue>
    </source>
</reference>